<evidence type="ECO:0000313" key="4">
    <source>
        <dbReference type="Proteomes" id="UP000752647"/>
    </source>
</evidence>
<reference evidence="1 3" key="1">
    <citation type="submission" date="2015-12" db="EMBL/GenBank/DDBJ databases">
        <authorList>
            <person name="Andreevskaya M."/>
        </authorList>
    </citation>
    <scope>NUCLEOTIDE SEQUENCE [LARGE SCALE GENOMIC DNA]</scope>
    <source>
        <strain evidence="1 3">C122c</strain>
    </source>
</reference>
<name>A0A9Q3SYF6_9LACO</name>
<organism evidence="2 4">
    <name type="scientific">Leuconostoc gasicomitatum</name>
    <dbReference type="NCBI Taxonomy" id="115778"/>
    <lineage>
        <taxon>Bacteria</taxon>
        <taxon>Bacillati</taxon>
        <taxon>Bacillota</taxon>
        <taxon>Bacilli</taxon>
        <taxon>Lactobacillales</taxon>
        <taxon>Lactobacillaceae</taxon>
        <taxon>Leuconostoc</taxon>
        <taxon>Leuconostoc gelidum group</taxon>
    </lineage>
</organism>
<dbReference type="GeneID" id="34302033"/>
<dbReference type="EMBL" id="JAHBFI010000019">
    <property type="protein sequence ID" value="MBZ5963139.1"/>
    <property type="molecule type" value="Genomic_DNA"/>
</dbReference>
<protein>
    <submittedName>
        <fullName evidence="2">Uncharacterized protein</fullName>
    </submittedName>
</protein>
<keyword evidence="3" id="KW-1185">Reference proteome</keyword>
<dbReference type="Proteomes" id="UP000752647">
    <property type="component" value="Unassembled WGS sequence"/>
</dbReference>
<dbReference type="Proteomes" id="UP000199271">
    <property type="component" value="Unassembled WGS sequence"/>
</dbReference>
<sequence>MDKFETQLYSSQLKADLDLFNQLQILIDALSMTENMPELLVILQKILAFDSHQSKMVRIDNDYWFPSTHWVTIAFAKISDQASLSPTKVVLPNAQKVAELHFSEWPNATFRFVQAPLAAGGYYLVETAQNLRVLYWDIAHKRFYLDTKQFAKLVQTQAVQLAGLDALDIFQKRLTAIASQFTEIAYDIDLPGIDAQKQVDLEMLRKDLSTNILDSLFVLGAKQQFILKRMTGKKSGAVITIGEVSLRLTTHHINDGHVQWTYDIIDDNRDVTIYTLFQQLPFFYQWYSDHLTVVGLKDKREVFVD</sequence>
<evidence type="ECO:0000313" key="3">
    <source>
        <dbReference type="Proteomes" id="UP000199271"/>
    </source>
</evidence>
<dbReference type="EMBL" id="FBSY01000001">
    <property type="protein sequence ID" value="CUW03610.1"/>
    <property type="molecule type" value="Genomic_DNA"/>
</dbReference>
<evidence type="ECO:0000313" key="2">
    <source>
        <dbReference type="EMBL" id="MBZ5963139.1"/>
    </source>
</evidence>
<accession>A0A9Q3SYF6</accession>
<dbReference type="OMA" id="FPSTHWV"/>
<reference evidence="2" key="2">
    <citation type="submission" date="2021-05" db="EMBL/GenBank/DDBJ databases">
        <title>Pangenome of Leuconostoc gelidum warrants species status for Leuconostoc gelidum subsp. gasicomitatum.</title>
        <authorList>
            <person name="Johansson P."/>
            <person name="Sade E."/>
            <person name="Hultman J."/>
            <person name="Auvinen P."/>
            <person name="Bjorkroth J."/>
        </authorList>
    </citation>
    <scope>NUCLEOTIDE SEQUENCE</scope>
    <source>
        <strain evidence="2">A.21.4</strain>
    </source>
</reference>
<dbReference type="RefSeq" id="WP_013231715.1">
    <property type="nucleotide sequence ID" value="NZ_BPKT01000003.1"/>
</dbReference>
<comment type="caution">
    <text evidence="2">The sequence shown here is derived from an EMBL/GenBank/DDBJ whole genome shotgun (WGS) entry which is preliminary data.</text>
</comment>
<proteinExistence type="predicted"/>
<gene>
    <name evidence="1" type="ORF">C122C_1845</name>
    <name evidence="2" type="ORF">KIJ12_08300</name>
</gene>
<dbReference type="AlphaFoldDB" id="A0A9Q3SYF6"/>
<evidence type="ECO:0000313" key="1">
    <source>
        <dbReference type="EMBL" id="CUW03610.1"/>
    </source>
</evidence>